<dbReference type="EMBL" id="SOFL01000057">
    <property type="protein sequence ID" value="TFB96230.1"/>
    <property type="molecule type" value="Genomic_DNA"/>
</dbReference>
<dbReference type="InterPro" id="IPR021878">
    <property type="entry name" value="TgpA_N"/>
</dbReference>
<gene>
    <name evidence="3" type="ORF">E3O42_17520</name>
</gene>
<feature type="transmembrane region" description="Helical" evidence="1">
    <location>
        <begin position="609"/>
        <end position="629"/>
    </location>
</feature>
<dbReference type="PROSITE" id="PS51257">
    <property type="entry name" value="PROKAR_LIPOPROTEIN"/>
    <property type="match status" value="1"/>
</dbReference>
<dbReference type="InterPro" id="IPR038765">
    <property type="entry name" value="Papain-like_cys_pep_sf"/>
</dbReference>
<feature type="transmembrane region" description="Helical" evidence="1">
    <location>
        <begin position="148"/>
        <end position="165"/>
    </location>
</feature>
<dbReference type="OrthoDB" id="9804023at2"/>
<feature type="transmembrane region" description="Helical" evidence="1">
    <location>
        <begin position="35"/>
        <end position="53"/>
    </location>
</feature>
<accession>A0A4R8VZ65</accession>
<keyword evidence="1" id="KW-1133">Transmembrane helix</keyword>
<feature type="domain" description="Transglutaminase-like" evidence="2">
    <location>
        <begin position="474"/>
        <end position="549"/>
    </location>
</feature>
<sequence length="764" mass="80329">MTRTRVVRWPLTLALLVLLMTGCTALGAVLSGSAWWLVLLIVAGVVLVGAAGLRHAGVHSALVPLLSTGGLVVLLTLFFGGGTGLLWLIPTGDTFERFTDLATAGVRSIQTQGTPAQVLDGIMFLLAVGVGLLSILMDLLAIGLARPALAGIPALVPVAVPGFVVSAGADWVALVATAAAYLLLLRIDVHLRGMQVNRQAGGRGAGITGVAGAVRGAITIGAFGIVGSLVFSLSAPVISGGSFGSQPNSALFGAGVSQMIELGQDLRRPQAGPALHYRTTATEQPYLALLTLDDIKGTSWLPRPVEVDEDRTVDSIANPPGLAQRVARTEVTTVVTIDGVNVERLPVPVPAKRVDNLTGDWFWSEGTRAITSTDSTTTGQRYVVTSLELQPTREQLRESGGRYPVAVEPSLFLPMGTPAVVGETARTVSQGTESNYDAAVAIQDYLRGNDFTYDTEAPVDDDYDGGGADVIATFLDVKRGYCVHFASAMALMSRSLGIPARIVLGYLPGTRTTTVIDGQNRYDVDSHDLHAWPELYFVGVGWVPFEPTPGRGTVPEYASPESTIVNGVPSTGGAPSVVPRQNENPGLEGGTADTLAAAEDELPGTLARVGLVAAAVLLLLLAPGVWRLLRRQRRRRLLAAGRAGAVLGWRELTDTAVDHGVEVYDTLTARELADSIRDRPGVGDTPRAREALERMLVATEQARYARPDGPAQTRGAGFLDDLDVVVQALRQGSGAAQRARALIFPASLTSTALRRMGLAAGTPE</sequence>
<dbReference type="Pfam" id="PF11992">
    <property type="entry name" value="TgpA_N"/>
    <property type="match status" value="1"/>
</dbReference>
<evidence type="ECO:0000313" key="4">
    <source>
        <dbReference type="Proteomes" id="UP000297907"/>
    </source>
</evidence>
<dbReference type="RefSeq" id="WP_134455412.1">
    <property type="nucleotide sequence ID" value="NZ_SOFL01000057.1"/>
</dbReference>
<keyword evidence="1" id="KW-0472">Membrane</keyword>
<feature type="transmembrane region" description="Helical" evidence="1">
    <location>
        <begin position="210"/>
        <end position="233"/>
    </location>
</feature>
<feature type="transmembrane region" description="Helical" evidence="1">
    <location>
        <begin position="65"/>
        <end position="89"/>
    </location>
</feature>
<keyword evidence="4" id="KW-1185">Reference proteome</keyword>
<keyword evidence="1" id="KW-0812">Transmembrane</keyword>
<evidence type="ECO:0000256" key="1">
    <source>
        <dbReference type="SAM" id="Phobius"/>
    </source>
</evidence>
<evidence type="ECO:0000259" key="2">
    <source>
        <dbReference type="SMART" id="SM00460"/>
    </source>
</evidence>
<comment type="caution">
    <text evidence="3">The sequence shown here is derived from an EMBL/GenBank/DDBJ whole genome shotgun (WGS) entry which is preliminary data.</text>
</comment>
<dbReference type="InterPro" id="IPR002931">
    <property type="entry name" value="Transglutaminase-like"/>
</dbReference>
<dbReference type="Pfam" id="PF01841">
    <property type="entry name" value="Transglut_core"/>
    <property type="match status" value="1"/>
</dbReference>
<dbReference type="PANTHER" id="PTHR42736">
    <property type="entry name" value="PROTEIN-GLUTAMINE GAMMA-GLUTAMYLTRANSFERASE"/>
    <property type="match status" value="1"/>
</dbReference>
<evidence type="ECO:0000313" key="3">
    <source>
        <dbReference type="EMBL" id="TFB96230.1"/>
    </source>
</evidence>
<organism evidence="3 4">
    <name type="scientific">Cryobacterium adonitolivorans</name>
    <dbReference type="NCBI Taxonomy" id="1259189"/>
    <lineage>
        <taxon>Bacteria</taxon>
        <taxon>Bacillati</taxon>
        <taxon>Actinomycetota</taxon>
        <taxon>Actinomycetes</taxon>
        <taxon>Micrococcales</taxon>
        <taxon>Microbacteriaceae</taxon>
        <taxon>Cryobacterium</taxon>
    </lineage>
</organism>
<dbReference type="Gene3D" id="3.10.620.30">
    <property type="match status" value="1"/>
</dbReference>
<dbReference type="SMART" id="SM00460">
    <property type="entry name" value="TGc"/>
    <property type="match status" value="1"/>
</dbReference>
<name>A0A4R8VZ65_9MICO</name>
<feature type="transmembrane region" description="Helical" evidence="1">
    <location>
        <begin position="171"/>
        <end position="189"/>
    </location>
</feature>
<feature type="transmembrane region" description="Helical" evidence="1">
    <location>
        <begin position="122"/>
        <end position="141"/>
    </location>
</feature>
<protein>
    <submittedName>
        <fullName evidence="3">Transglutaminase domain-containing protein</fullName>
    </submittedName>
</protein>
<dbReference type="InterPro" id="IPR052901">
    <property type="entry name" value="Bact_TGase-like"/>
</dbReference>
<reference evidence="3 4" key="1">
    <citation type="submission" date="2019-03" db="EMBL/GenBank/DDBJ databases">
        <title>Genomics of glacier-inhabiting Cryobacterium strains.</title>
        <authorList>
            <person name="Liu Q."/>
            <person name="Xin Y.-H."/>
        </authorList>
    </citation>
    <scope>NUCLEOTIDE SEQUENCE [LARGE SCALE GENOMIC DNA]</scope>
    <source>
        <strain evidence="3 4">RHLS22-1</strain>
    </source>
</reference>
<dbReference type="Proteomes" id="UP000297907">
    <property type="component" value="Unassembled WGS sequence"/>
</dbReference>
<dbReference type="AlphaFoldDB" id="A0A4R8VZ65"/>
<proteinExistence type="predicted"/>
<dbReference type="PANTHER" id="PTHR42736:SF1">
    <property type="entry name" value="PROTEIN-GLUTAMINE GAMMA-GLUTAMYLTRANSFERASE"/>
    <property type="match status" value="1"/>
</dbReference>
<dbReference type="SUPFAM" id="SSF54001">
    <property type="entry name" value="Cysteine proteinases"/>
    <property type="match status" value="1"/>
</dbReference>